<reference evidence="2" key="1">
    <citation type="submission" date="2016-06" db="EMBL/GenBank/DDBJ databases">
        <authorList>
            <person name="Varghese N."/>
            <person name="Submissions Spin"/>
        </authorList>
    </citation>
    <scope>NUCLEOTIDE SEQUENCE [LARGE SCALE GENOMIC DNA]</scope>
    <source>
        <strain evidence="2">DSM 43909</strain>
    </source>
</reference>
<dbReference type="InterPro" id="IPR049777">
    <property type="entry name" value="SCO2524-like"/>
</dbReference>
<organism evidence="1 2">
    <name type="scientific">Micromonospora viridifaciens</name>
    <dbReference type="NCBI Taxonomy" id="1881"/>
    <lineage>
        <taxon>Bacteria</taxon>
        <taxon>Bacillati</taxon>
        <taxon>Actinomycetota</taxon>
        <taxon>Actinomycetes</taxon>
        <taxon>Micromonosporales</taxon>
        <taxon>Micromonosporaceae</taxon>
        <taxon>Micromonospora</taxon>
    </lineage>
</organism>
<evidence type="ECO:0000313" key="2">
    <source>
        <dbReference type="Proteomes" id="UP000198242"/>
    </source>
</evidence>
<accession>A0A1C4XCZ3</accession>
<sequence>MRIQPRQEILDIWRATVRSCWQNGEWRWGGRSGSNSISDAEQLLTLLLPATKLSVLSLDDPDRTDEEILEALSGIGGAIEIPRRLVGVITDYFTRYTDDAGTPIFSGGSYLNPLDGGPDLTEEQRSVDIVDSFAVSVTLTLATIGFVKVYRGSTQRRDLLAHLDKLEAMASARLSAAMVGLLRSFSTSVFTATDAFGTRLCDMVNQDELPRREVVAALREQLRDTMASLRSVVIGSGRVTEDLDNSEMLFECGWSWGIIADAEEVPTTEPIGRQREGAAENAPYLYFTVIAMDAIEDLNSERTRLLGLLNEEQQRLSRALQLRWELTRTYWAKVATFDNRRRWPIEDVPWRTTDGDRTDYYTLQATSLAVKDLIARGRGADEELGRIAAVLVELAQRARITRRASPGELALTVHSPGKRVTLNDDASKPIMTWNVNEFSTVLLQRAASVAGLLSNARRRSELLELADEVWDHLLLRRIPDGQHGGLWDHAGGAFPGLAPMPQAPSWYLTERVVQALVSAGQVLWERPFPRAGRLVGYAQDLIDEAEYLFDRELMRGTFAGTTMQRSMRSIRASLRRAQSLVDDRPGTAAAVANSLLLLLNDITTGQQKASEGI</sequence>
<gene>
    <name evidence="1" type="ORF">GA0074695_3197</name>
</gene>
<evidence type="ECO:0000313" key="1">
    <source>
        <dbReference type="EMBL" id="SCF06237.1"/>
    </source>
</evidence>
<dbReference type="AlphaFoldDB" id="A0A1C4XCZ3"/>
<protein>
    <submittedName>
        <fullName evidence="1">Uncharacterized protein</fullName>
    </submittedName>
</protein>
<dbReference type="EMBL" id="LT607411">
    <property type="protein sequence ID" value="SCF06237.1"/>
    <property type="molecule type" value="Genomic_DNA"/>
</dbReference>
<dbReference type="NCBIfam" id="NF040567">
    <property type="entry name" value="SCO2524_fam"/>
    <property type="match status" value="1"/>
</dbReference>
<dbReference type="OrthoDB" id="3311648at2"/>
<dbReference type="Proteomes" id="UP000198242">
    <property type="component" value="Chromosome I"/>
</dbReference>
<name>A0A1C4XCZ3_MICVI</name>
<proteinExistence type="predicted"/>
<keyword evidence="2" id="KW-1185">Reference proteome</keyword>
<dbReference type="RefSeq" id="WP_089006967.1">
    <property type="nucleotide sequence ID" value="NZ_LT607411.1"/>
</dbReference>